<dbReference type="KEGG" id="als:DJ013_06980"/>
<dbReference type="GO" id="GO:0009244">
    <property type="term" value="P:lipopolysaccharide core region biosynthetic process"/>
    <property type="evidence" value="ECO:0007669"/>
    <property type="project" value="UniProtKB-UniRule"/>
</dbReference>
<dbReference type="Proteomes" id="UP000249873">
    <property type="component" value="Chromosome"/>
</dbReference>
<feature type="active site" description="Proton acceptor" evidence="7">
    <location>
        <position position="63"/>
    </location>
</feature>
<comment type="pathway">
    <text evidence="1 8">Bacterial outer membrane biogenesis; LPS core biosynthesis.</text>
</comment>
<dbReference type="RefSeq" id="WP_111371026.1">
    <property type="nucleotide sequence ID" value="NZ_CP029480.1"/>
</dbReference>
<evidence type="ECO:0000256" key="8">
    <source>
        <dbReference type="RuleBase" id="RU365103"/>
    </source>
</evidence>
<dbReference type="Gene3D" id="3.40.50.2000">
    <property type="entry name" value="Glycogen Phosphorylase B"/>
    <property type="match status" value="1"/>
</dbReference>
<keyword evidence="8" id="KW-1003">Cell membrane</keyword>
<dbReference type="InterPro" id="IPR007507">
    <property type="entry name" value="Glycos_transf_N"/>
</dbReference>
<evidence type="ECO:0000259" key="9">
    <source>
        <dbReference type="Pfam" id="PF04413"/>
    </source>
</evidence>
<name>A0A2Z4G9U7_9BACT</name>
<feature type="domain" description="3-deoxy-D-manno-octulosonic-acid transferase N-terminal" evidence="9">
    <location>
        <begin position="46"/>
        <end position="209"/>
    </location>
</feature>
<proteinExistence type="inferred from homology"/>
<dbReference type="GO" id="GO:0005886">
    <property type="term" value="C:plasma membrane"/>
    <property type="evidence" value="ECO:0007669"/>
    <property type="project" value="UniProtKB-SubCell"/>
</dbReference>
<evidence type="ECO:0000313" key="11">
    <source>
        <dbReference type="Proteomes" id="UP000249873"/>
    </source>
</evidence>
<dbReference type="UniPathway" id="UPA00958"/>
<evidence type="ECO:0000256" key="6">
    <source>
        <dbReference type="ARBA" id="ARBA00049183"/>
    </source>
</evidence>
<keyword evidence="11" id="KW-1185">Reference proteome</keyword>
<dbReference type="Pfam" id="PF04413">
    <property type="entry name" value="Glycos_transf_N"/>
    <property type="match status" value="1"/>
</dbReference>
<keyword evidence="8" id="KW-0472">Membrane</keyword>
<keyword evidence="4 8" id="KW-0808">Transferase</keyword>
<dbReference type="AlphaFoldDB" id="A0A2Z4G9U7"/>
<sequence>MTFILDVLYSFSIHFFNLGLKVASLFSSKAKLRANGQNNWKGFVSERDLSKPLAWFHCASLGEFEQGRPVIEAYKKRNPDHQILLTFFSPSGYEVRKNYGEADIICYLPLDLKSNVNQFLEVFKPEIAFFVKYEFWRNFIAGLKERQVPVVSFSTIFRASQMYFKSFGGFARKPLLQIDKFFVQNQESADLLKKIGQNNVEVAGDTRFDRVADTLKTIREIEVAKVFKNNKKTLVGGSVWPEDMEVLIPFINKSKDLKFILAPHEIKDKQMTEWESQMKSKLVVRFSKADKLSDLANYDVLIIDNVGMLSSLYQYGEFAFIGGGFATGLHNILEAATFGMPIFFGDKSFKKFQEATDLMKEKGAFCVTGFDDFSKTMETLLSDSAKYAETKNITSQYVKNHTGATDVILNWLEGN</sequence>
<evidence type="ECO:0000256" key="7">
    <source>
        <dbReference type="PIRSR" id="PIRSR639901-1"/>
    </source>
</evidence>
<comment type="subcellular location">
    <subcellularLocation>
        <location evidence="8">Cell membrane</location>
    </subcellularLocation>
</comment>
<accession>A0A2Z4G9U7</accession>
<dbReference type="EMBL" id="CP029480">
    <property type="protein sequence ID" value="AWV97924.1"/>
    <property type="molecule type" value="Genomic_DNA"/>
</dbReference>
<keyword evidence="8" id="KW-0448">Lipopolysaccharide biosynthesis</keyword>
<evidence type="ECO:0000256" key="4">
    <source>
        <dbReference type="ARBA" id="ARBA00022679"/>
    </source>
</evidence>
<protein>
    <recommendedName>
        <fullName evidence="3 8">3-deoxy-D-manno-octulosonic acid transferase</fullName>
        <shortName evidence="8">Kdo transferase</shortName>
        <ecNumber evidence="2 8">2.4.99.12</ecNumber>
    </recommendedName>
    <alternativeName>
        <fullName evidence="5 8">Lipid IV(A) 3-deoxy-D-manno-octulosonic acid transferase</fullName>
    </alternativeName>
</protein>
<reference evidence="10 11" key="1">
    <citation type="submission" date="2018-05" db="EMBL/GenBank/DDBJ databases">
        <title>Complete genome sequence of Arcticibacterium luteifluviistationis SM1504T, a cytophagaceae bacterium isolated from Arctic surface seawater.</title>
        <authorList>
            <person name="Li Y."/>
            <person name="Qin Q.-L."/>
        </authorList>
    </citation>
    <scope>NUCLEOTIDE SEQUENCE [LARGE SCALE GENOMIC DNA]</scope>
    <source>
        <strain evidence="10 11">SM1504</strain>
    </source>
</reference>
<organism evidence="10 11">
    <name type="scientific">Arcticibacterium luteifluviistationis</name>
    <dbReference type="NCBI Taxonomy" id="1784714"/>
    <lineage>
        <taxon>Bacteria</taxon>
        <taxon>Pseudomonadati</taxon>
        <taxon>Bacteroidota</taxon>
        <taxon>Cytophagia</taxon>
        <taxon>Cytophagales</taxon>
        <taxon>Leadbetterellaceae</taxon>
        <taxon>Arcticibacterium</taxon>
    </lineage>
</organism>
<evidence type="ECO:0000256" key="2">
    <source>
        <dbReference type="ARBA" id="ARBA00012621"/>
    </source>
</evidence>
<dbReference type="InterPro" id="IPR038107">
    <property type="entry name" value="Glycos_transf_N_sf"/>
</dbReference>
<dbReference type="Gene3D" id="3.40.50.11720">
    <property type="entry name" value="3-Deoxy-D-manno-octulosonic-acid transferase, N-terminal domain"/>
    <property type="match status" value="1"/>
</dbReference>
<evidence type="ECO:0000256" key="1">
    <source>
        <dbReference type="ARBA" id="ARBA00004713"/>
    </source>
</evidence>
<gene>
    <name evidence="10" type="ORF">DJ013_06980</name>
</gene>
<evidence type="ECO:0000256" key="3">
    <source>
        <dbReference type="ARBA" id="ARBA00019077"/>
    </source>
</evidence>
<evidence type="ECO:0000313" key="10">
    <source>
        <dbReference type="EMBL" id="AWV97924.1"/>
    </source>
</evidence>
<evidence type="ECO:0000256" key="5">
    <source>
        <dbReference type="ARBA" id="ARBA00031445"/>
    </source>
</evidence>
<dbReference type="GO" id="GO:0043842">
    <property type="term" value="F:Kdo transferase activity"/>
    <property type="evidence" value="ECO:0007669"/>
    <property type="project" value="UniProtKB-EC"/>
</dbReference>
<dbReference type="PANTHER" id="PTHR42755">
    <property type="entry name" value="3-DEOXY-MANNO-OCTULOSONATE CYTIDYLYLTRANSFERASE"/>
    <property type="match status" value="1"/>
</dbReference>
<dbReference type="GO" id="GO:0009245">
    <property type="term" value="P:lipid A biosynthetic process"/>
    <property type="evidence" value="ECO:0007669"/>
    <property type="project" value="TreeGrafter"/>
</dbReference>
<dbReference type="InterPro" id="IPR039901">
    <property type="entry name" value="Kdotransferase"/>
</dbReference>
<dbReference type="PANTHER" id="PTHR42755:SF1">
    <property type="entry name" value="3-DEOXY-D-MANNO-OCTULOSONIC ACID TRANSFERASE, MITOCHONDRIAL-RELATED"/>
    <property type="match status" value="1"/>
</dbReference>
<dbReference type="SUPFAM" id="SSF53756">
    <property type="entry name" value="UDP-Glycosyltransferase/glycogen phosphorylase"/>
    <property type="match status" value="1"/>
</dbReference>
<comment type="catalytic activity">
    <reaction evidence="6 8">
        <text>lipid IVA (E. coli) + CMP-3-deoxy-beta-D-manno-octulosonate = alpha-Kdo-(2-&gt;6)-lipid IVA (E. coli) + CMP + H(+)</text>
        <dbReference type="Rhea" id="RHEA:28066"/>
        <dbReference type="ChEBI" id="CHEBI:15378"/>
        <dbReference type="ChEBI" id="CHEBI:58603"/>
        <dbReference type="ChEBI" id="CHEBI:60364"/>
        <dbReference type="ChEBI" id="CHEBI:60377"/>
        <dbReference type="ChEBI" id="CHEBI:85987"/>
        <dbReference type="EC" id="2.4.99.12"/>
    </reaction>
</comment>
<comment type="function">
    <text evidence="8">Involved in lipopolysaccharide (LPS) biosynthesis. Catalyzes the transfer of 3-deoxy-D-manno-octulosonate (Kdo) residue(s) from CMP-Kdo to lipid IV(A), the tetraacyldisaccharide-1,4'-bisphosphate precursor of lipid A.</text>
</comment>
<dbReference type="OrthoDB" id="9789797at2"/>
<dbReference type="EC" id="2.4.99.12" evidence="2 8"/>
<comment type="similarity">
    <text evidence="8">Belongs to the glycosyltransferase group 1 family.</text>
</comment>